<evidence type="ECO:0000256" key="3">
    <source>
        <dbReference type="ARBA" id="ARBA00023270"/>
    </source>
</evidence>
<dbReference type="AlphaFoldDB" id="A0A0J7YNL9"/>
<feature type="non-terminal residue" evidence="5">
    <location>
        <position position="200"/>
    </location>
</feature>
<evidence type="ECO:0000313" key="6">
    <source>
        <dbReference type="Proteomes" id="UP000035740"/>
    </source>
</evidence>
<dbReference type="PRINTS" id="PR00146">
    <property type="entry name" value="DHPICSNTHASE"/>
</dbReference>
<sequence>TEHSISRRRRADGEPVHRRGSIDEPSVKKVVDYLANARVAGIFPLGTTGESVSIHNDDKRRLIELTVKHVAKRSMVYAGISSNCFRESIELSQFAKSAGVDAVVAHPPSYYPLSDREIETYLQKLADASALPLVLYNIPQTTKLDIPIDAVLRLSKHHNIVALKDSSPDRERIERVVRACCGRDGLPVLLGNSSLFTHGL</sequence>
<dbReference type="CDD" id="cd00408">
    <property type="entry name" value="DHDPS-like"/>
    <property type="match status" value="1"/>
</dbReference>
<dbReference type="Pfam" id="PF00701">
    <property type="entry name" value="DHDPS"/>
    <property type="match status" value="1"/>
</dbReference>
<dbReference type="OrthoDB" id="191315at2759"/>
<evidence type="ECO:0008006" key="7">
    <source>
        <dbReference type="Google" id="ProtNLM"/>
    </source>
</evidence>
<dbReference type="Proteomes" id="UP000035740">
    <property type="component" value="Unassembled WGS sequence"/>
</dbReference>
<dbReference type="EMBL" id="KQ113411">
    <property type="protein sequence ID" value="KMS65169.1"/>
    <property type="molecule type" value="Genomic_DNA"/>
</dbReference>
<feature type="non-terminal residue" evidence="5">
    <location>
        <position position="1"/>
    </location>
</feature>
<evidence type="ECO:0000256" key="2">
    <source>
        <dbReference type="ARBA" id="ARBA00023239"/>
    </source>
</evidence>
<dbReference type="InterPro" id="IPR013785">
    <property type="entry name" value="Aldolase_TIM"/>
</dbReference>
<name>A0A0J7YNL9_BETVV</name>
<dbReference type="PANTHER" id="PTHR42849:SF1">
    <property type="entry name" value="N-ACETYLNEURAMINATE LYASE"/>
    <property type="match status" value="1"/>
</dbReference>
<dbReference type="PROSITE" id="PS00666">
    <property type="entry name" value="DHDPS_2"/>
    <property type="match status" value="1"/>
</dbReference>
<proteinExistence type="inferred from homology"/>
<gene>
    <name evidence="5" type="ORF">BVRB_038710</name>
</gene>
<dbReference type="SMART" id="SM01130">
    <property type="entry name" value="DHDPS"/>
    <property type="match status" value="1"/>
</dbReference>
<accession>A0A0J7YNL9</accession>
<keyword evidence="3" id="KW-0704">Schiff base</keyword>
<feature type="region of interest" description="Disordered" evidence="4">
    <location>
        <begin position="1"/>
        <end position="22"/>
    </location>
</feature>
<dbReference type="PANTHER" id="PTHR42849">
    <property type="entry name" value="N-ACETYLNEURAMINATE LYASE"/>
    <property type="match status" value="1"/>
</dbReference>
<evidence type="ECO:0000256" key="4">
    <source>
        <dbReference type="SAM" id="MobiDB-lite"/>
    </source>
</evidence>
<dbReference type="InterPro" id="IPR002220">
    <property type="entry name" value="DapA-like"/>
</dbReference>
<dbReference type="Gene3D" id="3.20.20.70">
    <property type="entry name" value="Aldolase class I"/>
    <property type="match status" value="1"/>
</dbReference>
<dbReference type="SUPFAM" id="SSF51569">
    <property type="entry name" value="Aldolase"/>
    <property type="match status" value="1"/>
</dbReference>
<dbReference type="GO" id="GO:0005829">
    <property type="term" value="C:cytosol"/>
    <property type="evidence" value="ECO:0007669"/>
    <property type="project" value="TreeGrafter"/>
</dbReference>
<reference evidence="5 6" key="1">
    <citation type="journal article" date="2014" name="Nature">
        <title>The genome of the recently domesticated crop plant sugar beet (Beta vulgaris).</title>
        <authorList>
            <person name="Dohm J.C."/>
            <person name="Minoche A.E."/>
            <person name="Holtgrawe D."/>
            <person name="Capella-Gutierrez S."/>
            <person name="Zakrzewski F."/>
            <person name="Tafer H."/>
            <person name="Rupp O."/>
            <person name="Sorensen T.R."/>
            <person name="Stracke R."/>
            <person name="Reinhardt R."/>
            <person name="Goesmann A."/>
            <person name="Kraft T."/>
            <person name="Schulz B."/>
            <person name="Stadler P.F."/>
            <person name="Schmidt T."/>
            <person name="Gabaldon T."/>
            <person name="Lehrach H."/>
            <person name="Weisshaar B."/>
            <person name="Himmelbauer H."/>
        </authorList>
    </citation>
    <scope>NUCLEOTIDE SEQUENCE [LARGE SCALE GENOMIC DNA]</scope>
    <source>
        <tissue evidence="5">Taproot</tissue>
    </source>
</reference>
<dbReference type="GO" id="GO:0008747">
    <property type="term" value="F:N-acetylneuraminate lyase activity"/>
    <property type="evidence" value="ECO:0007669"/>
    <property type="project" value="TreeGrafter"/>
</dbReference>
<organism evidence="5 6">
    <name type="scientific">Beta vulgaris subsp. vulgaris</name>
    <name type="common">Beet</name>
    <dbReference type="NCBI Taxonomy" id="3555"/>
    <lineage>
        <taxon>Eukaryota</taxon>
        <taxon>Viridiplantae</taxon>
        <taxon>Streptophyta</taxon>
        <taxon>Embryophyta</taxon>
        <taxon>Tracheophyta</taxon>
        <taxon>Spermatophyta</taxon>
        <taxon>Magnoliopsida</taxon>
        <taxon>eudicotyledons</taxon>
        <taxon>Gunneridae</taxon>
        <taxon>Pentapetalae</taxon>
        <taxon>Caryophyllales</taxon>
        <taxon>Chenopodiaceae</taxon>
        <taxon>Betoideae</taxon>
        <taxon>Beta</taxon>
    </lineage>
</organism>
<evidence type="ECO:0000256" key="1">
    <source>
        <dbReference type="ARBA" id="ARBA00007592"/>
    </source>
</evidence>
<evidence type="ECO:0000313" key="5">
    <source>
        <dbReference type="EMBL" id="KMS65169.1"/>
    </source>
</evidence>
<keyword evidence="2" id="KW-0456">Lyase</keyword>
<comment type="similarity">
    <text evidence="1">Belongs to the DapA family.</text>
</comment>
<protein>
    <recommendedName>
        <fullName evidence="7">4-hydroxy-tetrahydrodipicolinate synthase</fullName>
    </recommendedName>
</protein>
<keyword evidence="6" id="KW-1185">Reference proteome</keyword>
<dbReference type="GO" id="GO:0019262">
    <property type="term" value="P:N-acetylneuraminate catabolic process"/>
    <property type="evidence" value="ECO:0007669"/>
    <property type="project" value="TreeGrafter"/>
</dbReference>
<dbReference type="InterPro" id="IPR020625">
    <property type="entry name" value="Schiff_base-form_aldolases_AS"/>
</dbReference>